<dbReference type="Proteomes" id="UP001165064">
    <property type="component" value="Unassembled WGS sequence"/>
</dbReference>
<evidence type="ECO:0000313" key="2">
    <source>
        <dbReference type="Proteomes" id="UP001165064"/>
    </source>
</evidence>
<gene>
    <name evidence="1" type="ORF">Amon02_000866400</name>
</gene>
<protein>
    <submittedName>
        <fullName evidence="1">Unnamed protein product</fullName>
    </submittedName>
</protein>
<reference evidence="1" key="1">
    <citation type="submission" date="2023-04" db="EMBL/GenBank/DDBJ databases">
        <title>Ambrosiozyma monospora NBRC 10751.</title>
        <authorList>
            <person name="Ichikawa N."/>
            <person name="Sato H."/>
            <person name="Tonouchi N."/>
        </authorList>
    </citation>
    <scope>NUCLEOTIDE SEQUENCE</scope>
    <source>
        <strain evidence="1">NBRC 10751</strain>
    </source>
</reference>
<organism evidence="1 2">
    <name type="scientific">Ambrosiozyma monospora</name>
    <name type="common">Yeast</name>
    <name type="synonym">Endomycopsis monosporus</name>
    <dbReference type="NCBI Taxonomy" id="43982"/>
    <lineage>
        <taxon>Eukaryota</taxon>
        <taxon>Fungi</taxon>
        <taxon>Dikarya</taxon>
        <taxon>Ascomycota</taxon>
        <taxon>Saccharomycotina</taxon>
        <taxon>Pichiomycetes</taxon>
        <taxon>Pichiales</taxon>
        <taxon>Pichiaceae</taxon>
        <taxon>Ambrosiozyma</taxon>
    </lineage>
</organism>
<name>A0ACB5TJY7_AMBMO</name>
<evidence type="ECO:0000313" key="1">
    <source>
        <dbReference type="EMBL" id="GME90234.1"/>
    </source>
</evidence>
<dbReference type="EMBL" id="BSXS01007778">
    <property type="protein sequence ID" value="GME90234.1"/>
    <property type="molecule type" value="Genomic_DNA"/>
</dbReference>
<accession>A0ACB5TJY7</accession>
<proteinExistence type="predicted"/>
<keyword evidence="2" id="KW-1185">Reference proteome</keyword>
<sequence length="367" mass="43358">MLLGEESRWNDFVPCYERFCKLLEVQLNYAKTKIQKEYSTIENVISGPGLRTPPSDLNFSYSRSQHIPYVLKKAHWAVWDYRLKQLVEMGELKNIVQEVESLKRRGIELSNKNLNDTAIALSKNGDLVQTAIEFIDKFLLPGTMRAGLLRRKRAVTRWINLDDKYPRLDGDAMYEINKNITTFFLDSLSPENFDLLYQALSESKSVSILNILPVMKFLHGAYRYIEPQAKSRRQVFMVRKLKEKHMEIREKEELFIKHQLGQLKYKKRLRNIKSALNILEEAFKLVPKRSVIRGELEAYQTYFMSKRVEIREQENLITETVRKQHFNDELDIAVEKLRFPNEIPKPVKEKKPKRKVVKRHRTALRSI</sequence>
<comment type="caution">
    <text evidence="1">The sequence shown here is derived from an EMBL/GenBank/DDBJ whole genome shotgun (WGS) entry which is preliminary data.</text>
</comment>